<comment type="caution">
    <text evidence="5">The sequence shown here is derived from an EMBL/GenBank/DDBJ whole genome shotgun (WGS) entry which is preliminary data.</text>
</comment>
<dbReference type="GeneID" id="54332631"/>
<evidence type="ECO:0000313" key="5">
    <source>
        <dbReference type="EMBL" id="THC91555.1"/>
    </source>
</evidence>
<evidence type="ECO:0000313" key="7">
    <source>
        <dbReference type="Proteomes" id="UP000324241"/>
    </source>
</evidence>
<dbReference type="InterPro" id="IPR037231">
    <property type="entry name" value="NAP-like_sf"/>
</dbReference>
<feature type="compositionally biased region" description="Basic and acidic residues" evidence="3">
    <location>
        <begin position="397"/>
        <end position="411"/>
    </location>
</feature>
<accession>A0A4S3J9I4</accession>
<sequence>MSEPIRNKKADFPVAPTPQNTPANNAPISSHAQQPGIASIKEESLDHAAAASLFARNPGLVSMIQGKLGSLVGRSSGYIESLPAPVRRRVAGLKGIQKDHAKLEAQFQEEVLELEKKYFAKFTPLYQRRASIVNGTAEPTDNEVNAGQGDEEEEVDVKGDEESKKEDSAESSIDGIPEFWLSAIKNQISLAEMVTERDQEALKYLTDIRMEYLDRPGFRLIFEFAENTFFTNKTISKTYYYKEENGYGGDFIYDHAEGTKIDWKADKDLTVRVESKKQRNKNTKQTRVVKITVPAESFFNFFSPPQPPTDDDDTVTTDIEERLELDYQLGEDIKEKLIPRAIDWFTGEALQFEELGDEMDPDEFEGEDDEDDEDDDEEDDEGKSDQDVDDDSDEEDGTSKPKKEAAECKQS</sequence>
<dbReference type="FunFam" id="3.30.1120.90:FF:000003">
    <property type="entry name" value="Nucleosome assembly protein"/>
    <property type="match status" value="1"/>
</dbReference>
<feature type="compositionally biased region" description="Basic and acidic residues" evidence="3">
    <location>
        <begin position="156"/>
        <end position="168"/>
    </location>
</feature>
<evidence type="ECO:0000313" key="6">
    <source>
        <dbReference type="Proteomes" id="UP000308092"/>
    </source>
</evidence>
<dbReference type="PANTHER" id="PTHR11875">
    <property type="entry name" value="TESTIS-SPECIFIC Y-ENCODED PROTEIN"/>
    <property type="match status" value="1"/>
</dbReference>
<feature type="region of interest" description="Disordered" evidence="3">
    <location>
        <begin position="353"/>
        <end position="411"/>
    </location>
</feature>
<protein>
    <recommendedName>
        <fullName evidence="8">Nucleosome assembly protein</fullName>
    </recommendedName>
</protein>
<name>A0A4S3J9I4_9EURO</name>
<dbReference type="Gene3D" id="3.30.1120.90">
    <property type="entry name" value="Nucleosome assembly protein"/>
    <property type="match status" value="1"/>
</dbReference>
<dbReference type="Pfam" id="PF00956">
    <property type="entry name" value="NAP"/>
    <property type="match status" value="1"/>
</dbReference>
<dbReference type="Proteomes" id="UP000324241">
    <property type="component" value="Unassembled WGS sequence"/>
</dbReference>
<gene>
    <name evidence="4" type="ORF">ATNIH1004_009929</name>
    <name evidence="5" type="ORF">EYZ11_008974</name>
</gene>
<feature type="region of interest" description="Disordered" evidence="3">
    <location>
        <begin position="133"/>
        <end position="171"/>
    </location>
</feature>
<reference evidence="4 7" key="2">
    <citation type="submission" date="2019-08" db="EMBL/GenBank/DDBJ databases">
        <title>The genome sequence of a newly discovered highly antifungal drug resistant Aspergillus species, Aspergillus tanneri NIH 1004.</title>
        <authorList>
            <person name="Mounaud S."/>
            <person name="Singh I."/>
            <person name="Joardar V."/>
            <person name="Pakala S."/>
            <person name="Pakala S."/>
            <person name="Venepally P."/>
            <person name="Chung J.K."/>
            <person name="Losada L."/>
            <person name="Nierman W.C."/>
        </authorList>
    </citation>
    <scope>NUCLEOTIDE SEQUENCE [LARGE SCALE GENOMIC DNA]</scope>
    <source>
        <strain evidence="4 7">NIH1004</strain>
    </source>
</reference>
<feature type="compositionally biased region" description="Acidic residues" evidence="3">
    <location>
        <begin position="354"/>
        <end position="396"/>
    </location>
</feature>
<dbReference type="Gene3D" id="1.20.5.1500">
    <property type="match status" value="1"/>
</dbReference>
<dbReference type="GO" id="GO:0005634">
    <property type="term" value="C:nucleus"/>
    <property type="evidence" value="ECO:0007669"/>
    <property type="project" value="InterPro"/>
</dbReference>
<dbReference type="STRING" id="1220188.A0A4S3J9I4"/>
<dbReference type="InterPro" id="IPR002164">
    <property type="entry name" value="NAP_family"/>
</dbReference>
<feature type="compositionally biased region" description="Low complexity" evidence="3">
    <location>
        <begin position="13"/>
        <end position="27"/>
    </location>
</feature>
<evidence type="ECO:0000256" key="2">
    <source>
        <dbReference type="RuleBase" id="RU003876"/>
    </source>
</evidence>
<comment type="similarity">
    <text evidence="1 2">Belongs to the nucleosome assembly protein (NAP) family.</text>
</comment>
<evidence type="ECO:0000313" key="4">
    <source>
        <dbReference type="EMBL" id="KAA8643167.1"/>
    </source>
</evidence>
<feature type="compositionally biased region" description="Basic and acidic residues" evidence="3">
    <location>
        <begin position="1"/>
        <end position="11"/>
    </location>
</feature>
<reference evidence="5 6" key="1">
    <citation type="submission" date="2019-03" db="EMBL/GenBank/DDBJ databases">
        <title>The genome sequence of a newly discovered highly antifungal drug resistant Aspergillus species, Aspergillus tanneri NIH 1004.</title>
        <authorList>
            <person name="Mounaud S."/>
            <person name="Singh I."/>
            <person name="Joardar V."/>
            <person name="Pakala S."/>
            <person name="Pakala S."/>
            <person name="Venepally P."/>
            <person name="Hoover J."/>
            <person name="Nierman W."/>
            <person name="Chung J."/>
            <person name="Losada L."/>
        </authorList>
    </citation>
    <scope>NUCLEOTIDE SEQUENCE [LARGE SCALE GENOMIC DNA]</scope>
    <source>
        <strain evidence="5 6">NIH1004</strain>
    </source>
</reference>
<dbReference type="GO" id="GO:0006334">
    <property type="term" value="P:nucleosome assembly"/>
    <property type="evidence" value="ECO:0007669"/>
    <property type="project" value="InterPro"/>
</dbReference>
<feature type="compositionally biased region" description="Polar residues" evidence="3">
    <location>
        <begin position="133"/>
        <end position="145"/>
    </location>
</feature>
<dbReference type="RefSeq" id="XP_033422529.1">
    <property type="nucleotide sequence ID" value="XM_033574511.1"/>
</dbReference>
<proteinExistence type="inferred from homology"/>
<evidence type="ECO:0000256" key="1">
    <source>
        <dbReference type="ARBA" id="ARBA00009947"/>
    </source>
</evidence>
<evidence type="ECO:0000256" key="3">
    <source>
        <dbReference type="SAM" id="MobiDB-lite"/>
    </source>
</evidence>
<dbReference type="Proteomes" id="UP000308092">
    <property type="component" value="Unassembled WGS sequence"/>
</dbReference>
<evidence type="ECO:0008006" key="8">
    <source>
        <dbReference type="Google" id="ProtNLM"/>
    </source>
</evidence>
<dbReference type="EMBL" id="SOSA01000404">
    <property type="protein sequence ID" value="THC91555.1"/>
    <property type="molecule type" value="Genomic_DNA"/>
</dbReference>
<dbReference type="OrthoDB" id="27325at2759"/>
<feature type="region of interest" description="Disordered" evidence="3">
    <location>
        <begin position="1"/>
        <end position="36"/>
    </location>
</feature>
<keyword evidence="6" id="KW-1185">Reference proteome</keyword>
<dbReference type="FunFam" id="1.20.5.1500:FF:000004">
    <property type="entry name" value="Nucleosome assembly protein Nap1"/>
    <property type="match status" value="1"/>
</dbReference>
<dbReference type="AlphaFoldDB" id="A0A4S3J9I4"/>
<dbReference type="EMBL" id="QUQM01000005">
    <property type="protein sequence ID" value="KAA8643167.1"/>
    <property type="molecule type" value="Genomic_DNA"/>
</dbReference>
<dbReference type="VEuPathDB" id="FungiDB:EYZ11_008974"/>
<organism evidence="5 6">
    <name type="scientific">Aspergillus tanneri</name>
    <dbReference type="NCBI Taxonomy" id="1220188"/>
    <lineage>
        <taxon>Eukaryota</taxon>
        <taxon>Fungi</taxon>
        <taxon>Dikarya</taxon>
        <taxon>Ascomycota</taxon>
        <taxon>Pezizomycotina</taxon>
        <taxon>Eurotiomycetes</taxon>
        <taxon>Eurotiomycetidae</taxon>
        <taxon>Eurotiales</taxon>
        <taxon>Aspergillaceae</taxon>
        <taxon>Aspergillus</taxon>
        <taxon>Aspergillus subgen. Circumdati</taxon>
    </lineage>
</organism>
<dbReference type="SUPFAM" id="SSF143113">
    <property type="entry name" value="NAP-like"/>
    <property type="match status" value="1"/>
</dbReference>